<dbReference type="GO" id="GO:0004866">
    <property type="term" value="F:endopeptidase inhibitor activity"/>
    <property type="evidence" value="ECO:0007669"/>
    <property type="project" value="InterPro"/>
</dbReference>
<dbReference type="Gene3D" id="2.60.40.1940">
    <property type="match status" value="1"/>
</dbReference>
<dbReference type="Gene3D" id="2.60.40.2950">
    <property type="match status" value="1"/>
</dbReference>
<evidence type="ECO:0000259" key="11">
    <source>
        <dbReference type="SMART" id="SM01359"/>
    </source>
</evidence>
<keyword evidence="6" id="KW-0325">Glycoprotein</keyword>
<evidence type="ECO:0000256" key="4">
    <source>
        <dbReference type="ARBA" id="ARBA00022966"/>
    </source>
</evidence>
<dbReference type="SMART" id="SM01419">
    <property type="entry name" value="Thiol-ester_cl"/>
    <property type="match status" value="1"/>
</dbReference>
<accession>A0A9Q0N1L4</accession>
<dbReference type="Gene3D" id="2.60.120.1540">
    <property type="match status" value="1"/>
</dbReference>
<keyword evidence="15" id="KW-1185">Reference proteome</keyword>
<feature type="domain" description="Alpha-2-macroglobulin" evidence="12">
    <location>
        <begin position="720"/>
        <end position="812"/>
    </location>
</feature>
<comment type="similarity">
    <text evidence="1">Belongs to the protease inhibitor I39 (alpha-2-macroglobulin) family.</text>
</comment>
<dbReference type="InterPro" id="IPR050473">
    <property type="entry name" value="A2M/Complement_sys"/>
</dbReference>
<evidence type="ECO:0000256" key="2">
    <source>
        <dbReference type="ARBA" id="ARBA00022729"/>
    </source>
</evidence>
<dbReference type="InterPro" id="IPR041555">
    <property type="entry name" value="MG3"/>
</dbReference>
<sequence length="1458" mass="163943">MKLLVITITLLATFCNSVSSKGYFTIVGSKLLKVNSPYNVAITSRNYDDQTTNVLQISIENSLKSWRSAQNLTLINGMSQALTFDMNGAPADNYKLRVKQDQFSSNIKLKMNTKNVTVFVQTDKGIYKPSDAVRFRVLVLNEKLQPLNETNAQVHVTDGAQNRVKQFDDIALTKGVYEDSFPLSDLPILGDWHLVVFINNTKAAEKVFEVAEYTLPSFEVTLEVNPHAHYDEQKLSATIIAKHTFGKIAKGNATITANVGSNTVSKSVEVNGKKSVDFDMKNDLRVYRSFRENTVKLVATFVEELTGRVQNATAKIQIHVTPHKIKIVKDSEKIKSGLPFTVKAIVQFHDKDTPVTDEKNAVVFTVKFYYEEITACQRHRTPYWSDYDEYERERFMAERYRWHSDRCSNTLSYSELKEVFPTNGIAEIKIEIPGNIFKLDVMAKYLNTEEWERGIKKTVTESNQYIKIKSTTEKPKLTEKIRINVLSTTEISELSYHLFIPKNVIGSETIRMPPTKSYDFEFSPTCEMIPKVKLVVFYITDDGEIISDSLAIEFENNLRNFINVSIPSNQVKPSESINISITSNANSFIGLLGVDQSVLVLKKSNDIEYSSVFEELKLYNKGVSKHGGARHKYTDFISSDGFMITNAKREYVLTKPYGYRPMHSVVATSAHYSPRAKGAYPQSAIDYQDSMRQEEEERISNFAPAAPPRDIEVRKNFPETWLFESLSFDLNQTNATISKKVPDTITSWIITGFSVDPTTGLGLTKEPSTLNVFQPFFVSINLPYSIKRGEIVSISVSVFNYMDVDQTAEVILFNEDSEFELIKAKSDDAVSHRETRATDNFTSKNLNVKSQNGSSTAFTIRPLKVGQIKIKVVAKSHLAGDGAERLLLVKPEGVTQYQNKAIFIDLRNSSTFETDININIPSNIVPDSTIVEASTTGDILGPSIENLDKLIKLPYGCGEQNMLNFVPNIVVLDYLTAVNKLTPEIKSKAKQFLETGYQRELTYKHDDGSYSVWGKSDEFGSTWLTAFVAKSFRQAVKYISIDEDIIDKALNFLSKTQSENGSFVEVGYIFQKNIQGGASSGIALTAYTLITFLENQDFVQTYKVTIDKALSYLSENYHNITDNYSLAIATYTMQLASHSLKNVLMSDLEANAITKNGMMYWMKNTSAESKLSTKFSAVDIETTAYALQAFLEAGRLVDSSKIMKWLVSQRNGNGGFVSTQDTVVGLQALSKTAARMHSTNTNMNILITHADNKSSALYINERNALVLQKHELPSSERDFKVTATGQGFSIVQISSQYNVDASHGKYAFNIDPVVMPTSNKNFLHLKVCTNYISSETTVKSNMAVMEVTFPSGLIFDTDFLSKLKSTKAVKKVEFKDRKTMVVVYFNELDERSVCVEFTASRIHNVAMLKPASVVVYDYYDNNRYGLTFYSLPSSSVCDVCDVDDDECLRECEEMINEV</sequence>
<dbReference type="InterPro" id="IPR036595">
    <property type="entry name" value="A-macroglobulin_rcpt-bd_sf"/>
</dbReference>
<feature type="domain" description="Alpha-macroglobulin receptor-binding" evidence="13">
    <location>
        <begin position="1340"/>
        <end position="1429"/>
    </location>
</feature>
<dbReference type="Gene3D" id="2.20.130.20">
    <property type="match status" value="1"/>
</dbReference>
<dbReference type="InterPro" id="IPR001599">
    <property type="entry name" value="Macroglobln_a2"/>
</dbReference>
<dbReference type="CDD" id="cd02897">
    <property type="entry name" value="A2M_2"/>
    <property type="match status" value="1"/>
</dbReference>
<dbReference type="FunFam" id="2.60.40.1930:FF:000001">
    <property type="entry name" value="CD109 isoform 3"/>
    <property type="match status" value="1"/>
</dbReference>
<dbReference type="Pfam" id="PF00207">
    <property type="entry name" value="A2M"/>
    <property type="match status" value="1"/>
</dbReference>
<dbReference type="GO" id="GO:0002376">
    <property type="term" value="P:immune system process"/>
    <property type="evidence" value="ECO:0007669"/>
    <property type="project" value="UniProtKB-KW"/>
</dbReference>
<keyword evidence="4" id="KW-0882">Thioester bond</keyword>
<evidence type="ECO:0000256" key="8">
    <source>
        <dbReference type="ARBA" id="ARBA00063781"/>
    </source>
</evidence>
<evidence type="ECO:0000259" key="12">
    <source>
        <dbReference type="SMART" id="SM01360"/>
    </source>
</evidence>
<evidence type="ECO:0000256" key="10">
    <source>
        <dbReference type="SAM" id="SignalP"/>
    </source>
</evidence>
<dbReference type="EMBL" id="WJQU01000002">
    <property type="protein sequence ID" value="KAJ6641357.1"/>
    <property type="molecule type" value="Genomic_DNA"/>
</dbReference>
<keyword evidence="5" id="KW-1015">Disulfide bond</keyword>
<dbReference type="InterPro" id="IPR019742">
    <property type="entry name" value="MacrogloblnA2_CS"/>
</dbReference>
<dbReference type="InterPro" id="IPR008930">
    <property type="entry name" value="Terpenoid_cyclase/PrenylTrfase"/>
</dbReference>
<evidence type="ECO:0000256" key="9">
    <source>
        <dbReference type="ARBA" id="ARBA00078071"/>
    </source>
</evidence>
<dbReference type="PANTHER" id="PTHR11412">
    <property type="entry name" value="MACROGLOBULIN / COMPLEMENT"/>
    <property type="match status" value="1"/>
</dbReference>
<organism evidence="14 15">
    <name type="scientific">Pseudolycoriella hygida</name>
    <dbReference type="NCBI Taxonomy" id="35572"/>
    <lineage>
        <taxon>Eukaryota</taxon>
        <taxon>Metazoa</taxon>
        <taxon>Ecdysozoa</taxon>
        <taxon>Arthropoda</taxon>
        <taxon>Hexapoda</taxon>
        <taxon>Insecta</taxon>
        <taxon>Pterygota</taxon>
        <taxon>Neoptera</taxon>
        <taxon>Endopterygota</taxon>
        <taxon>Diptera</taxon>
        <taxon>Nematocera</taxon>
        <taxon>Sciaroidea</taxon>
        <taxon>Sciaridae</taxon>
        <taxon>Pseudolycoriella</taxon>
    </lineage>
</organism>
<evidence type="ECO:0000256" key="1">
    <source>
        <dbReference type="ARBA" id="ARBA00010952"/>
    </source>
</evidence>
<dbReference type="Gene3D" id="2.60.40.690">
    <property type="entry name" value="Alpha-macroglobulin, receptor-binding domain"/>
    <property type="match status" value="1"/>
</dbReference>
<dbReference type="SMART" id="SM01359">
    <property type="entry name" value="A2M_N_2"/>
    <property type="match status" value="1"/>
</dbReference>
<dbReference type="InterPro" id="IPR011626">
    <property type="entry name" value="Alpha-macroglobulin_TED"/>
</dbReference>
<dbReference type="FunFam" id="1.50.10.20:FF:000001">
    <property type="entry name" value="CD109 isoform 1"/>
    <property type="match status" value="1"/>
</dbReference>
<gene>
    <name evidence="14" type="primary">CD109_6</name>
    <name evidence="14" type="ORF">Bhyg_06294</name>
</gene>
<reference evidence="14" key="1">
    <citation type="submission" date="2022-07" db="EMBL/GenBank/DDBJ databases">
        <authorList>
            <person name="Trinca V."/>
            <person name="Uliana J.V.C."/>
            <person name="Torres T.T."/>
            <person name="Ward R.J."/>
            <person name="Monesi N."/>
        </authorList>
    </citation>
    <scope>NUCLEOTIDE SEQUENCE</scope>
    <source>
        <strain evidence="14">HSMRA1968</strain>
        <tissue evidence="14">Whole embryos</tissue>
    </source>
</reference>
<dbReference type="InterPro" id="IPR041813">
    <property type="entry name" value="A2M_TED"/>
</dbReference>
<dbReference type="SUPFAM" id="SSF48239">
    <property type="entry name" value="Terpenoid cyclases/Protein prenyltransferases"/>
    <property type="match status" value="1"/>
</dbReference>
<dbReference type="GO" id="GO:0005615">
    <property type="term" value="C:extracellular space"/>
    <property type="evidence" value="ECO:0007669"/>
    <property type="project" value="InterPro"/>
</dbReference>
<dbReference type="Gene3D" id="2.60.40.10">
    <property type="entry name" value="Immunoglobulins"/>
    <property type="match status" value="2"/>
</dbReference>
<dbReference type="Pfam" id="PF07677">
    <property type="entry name" value="A2M_recep"/>
    <property type="match status" value="1"/>
</dbReference>
<dbReference type="PANTHER" id="PTHR11412:SF136">
    <property type="entry name" value="CD109 ANTIGEN"/>
    <property type="match status" value="1"/>
</dbReference>
<dbReference type="SMART" id="SM01360">
    <property type="entry name" value="A2M"/>
    <property type="match status" value="1"/>
</dbReference>
<dbReference type="SUPFAM" id="SSF49410">
    <property type="entry name" value="Alpha-macroglobulin receptor domain"/>
    <property type="match status" value="1"/>
</dbReference>
<keyword evidence="3" id="KW-0391">Immunity</keyword>
<evidence type="ECO:0000313" key="15">
    <source>
        <dbReference type="Proteomes" id="UP001151699"/>
    </source>
</evidence>
<proteinExistence type="inferred from homology"/>
<feature type="signal peptide" evidence="10">
    <location>
        <begin position="1"/>
        <end position="20"/>
    </location>
</feature>
<dbReference type="Pfam" id="PF07678">
    <property type="entry name" value="TED_complement"/>
    <property type="match status" value="1"/>
</dbReference>
<comment type="caution">
    <text evidence="14">The sequence shown here is derived from an EMBL/GenBank/DDBJ whole genome shotgun (WGS) entry which is preliminary data.</text>
</comment>
<evidence type="ECO:0000259" key="13">
    <source>
        <dbReference type="SMART" id="SM01361"/>
    </source>
</evidence>
<dbReference type="Pfam" id="PF17791">
    <property type="entry name" value="MG3"/>
    <property type="match status" value="1"/>
</dbReference>
<comment type="function">
    <text evidence="7">Binds covalently through a thioester bond to the pathogen surface resulting in pathogen clearance.</text>
</comment>
<evidence type="ECO:0000256" key="6">
    <source>
        <dbReference type="ARBA" id="ARBA00023180"/>
    </source>
</evidence>
<dbReference type="OrthoDB" id="7780472at2759"/>
<dbReference type="Pfam" id="PF07703">
    <property type="entry name" value="A2M_BRD"/>
    <property type="match status" value="1"/>
</dbReference>
<dbReference type="Gene3D" id="6.20.50.160">
    <property type="match status" value="1"/>
</dbReference>
<dbReference type="Proteomes" id="UP001151699">
    <property type="component" value="Chromosome B"/>
</dbReference>
<dbReference type="InterPro" id="IPR002890">
    <property type="entry name" value="MG2"/>
</dbReference>
<dbReference type="SMART" id="SM01361">
    <property type="entry name" value="A2M_recep"/>
    <property type="match status" value="1"/>
</dbReference>
<dbReference type="Gene3D" id="2.60.40.1930">
    <property type="match status" value="2"/>
</dbReference>
<keyword evidence="2 10" id="KW-0732">Signal</keyword>
<dbReference type="Gene3D" id="1.50.10.20">
    <property type="match status" value="1"/>
</dbReference>
<protein>
    <recommendedName>
        <fullName evidence="9">TEP1-F</fullName>
    </recommendedName>
</protein>
<feature type="domain" description="Alpha-2-macroglobulin bait region" evidence="11">
    <location>
        <begin position="466"/>
        <end position="601"/>
    </location>
</feature>
<dbReference type="InterPro" id="IPR013783">
    <property type="entry name" value="Ig-like_fold"/>
</dbReference>
<evidence type="ECO:0000313" key="14">
    <source>
        <dbReference type="EMBL" id="KAJ6641357.1"/>
    </source>
</evidence>
<comment type="subunit">
    <text evidence="8">Heterodimer of a TEP1-N chain and an TEP1-C chain non-covalently linked. Forms a complex composed of TEP1-N and TEP1-C heterodimer, LRIM1 and APL1C; the interaction stabilizes TEP1-N and TEP1-C heterodimer, prevents its binding to tissues while circulating in the hemolymph and protects the thioester bond from hydrolysis. Mature TEP1 and to a lesser extent full-length TEP1 interact with SPCLIP1; the interaction is induced by microbial infection.</text>
</comment>
<dbReference type="InterPro" id="IPR009048">
    <property type="entry name" value="A-macroglobulin_rcpt-bd"/>
</dbReference>
<name>A0A9Q0N1L4_9DIPT</name>
<evidence type="ECO:0000256" key="3">
    <source>
        <dbReference type="ARBA" id="ARBA00022859"/>
    </source>
</evidence>
<dbReference type="Pfam" id="PF01835">
    <property type="entry name" value="MG2"/>
    <property type="match status" value="1"/>
</dbReference>
<dbReference type="PROSITE" id="PS00477">
    <property type="entry name" value="ALPHA_2_MACROGLOBULIN"/>
    <property type="match status" value="1"/>
</dbReference>
<feature type="chain" id="PRO_5040209650" description="TEP1-F" evidence="10">
    <location>
        <begin position="21"/>
        <end position="1458"/>
    </location>
</feature>
<dbReference type="InterPro" id="IPR011625">
    <property type="entry name" value="A2M_N_BRD"/>
</dbReference>
<evidence type="ECO:0000256" key="5">
    <source>
        <dbReference type="ARBA" id="ARBA00023157"/>
    </source>
</evidence>
<evidence type="ECO:0000256" key="7">
    <source>
        <dbReference type="ARBA" id="ARBA00057615"/>
    </source>
</evidence>
<dbReference type="InterPro" id="IPR047565">
    <property type="entry name" value="Alpha-macroglob_thiol-ester_cl"/>
</dbReference>